<dbReference type="EMBL" id="KL363192">
    <property type="protein sequence ID" value="KFD56695.1"/>
    <property type="molecule type" value="Genomic_DNA"/>
</dbReference>
<sequence>MAAQWFHVLFATLAILNLPAAEGRKTGSCPKLLVEIADDAIDRCDRDENCEGRRICCPTVKGRICMAPIDVRAMALQLLLQVNRQGKLRLVSKLLVLSAAEFLLPFILIIACTNALDDLGSDPLAGPHTASVTLCAPDRKRPVNRSPQQVVP</sequence>
<dbReference type="PROSITE" id="PS51390">
    <property type="entry name" value="WAP"/>
    <property type="match status" value="1"/>
</dbReference>
<dbReference type="GO" id="GO:0030414">
    <property type="term" value="F:peptidase inhibitor activity"/>
    <property type="evidence" value="ECO:0007669"/>
    <property type="project" value="InterPro"/>
</dbReference>
<dbReference type="Gene3D" id="4.10.75.10">
    <property type="entry name" value="Elafin-like"/>
    <property type="match status" value="1"/>
</dbReference>
<dbReference type="SUPFAM" id="SSF57256">
    <property type="entry name" value="Elafin-like"/>
    <property type="match status" value="1"/>
</dbReference>
<evidence type="ECO:0000259" key="3">
    <source>
        <dbReference type="PROSITE" id="PS51390"/>
    </source>
</evidence>
<dbReference type="InterPro" id="IPR036645">
    <property type="entry name" value="Elafin-like_sf"/>
</dbReference>
<keyword evidence="1" id="KW-0472">Membrane</keyword>
<dbReference type="Proteomes" id="UP000030764">
    <property type="component" value="Unassembled WGS sequence"/>
</dbReference>
<keyword evidence="1" id="KW-1133">Transmembrane helix</keyword>
<feature type="chain" id="PRO_5001795243" description="WAP domain-containing protein" evidence="2">
    <location>
        <begin position="24"/>
        <end position="152"/>
    </location>
</feature>
<accession>A0A085MHJ9</accession>
<evidence type="ECO:0000313" key="5">
    <source>
        <dbReference type="Proteomes" id="UP000030764"/>
    </source>
</evidence>
<feature type="domain" description="WAP" evidence="3">
    <location>
        <begin position="22"/>
        <end position="69"/>
    </location>
</feature>
<gene>
    <name evidence="4" type="ORF">M513_02371</name>
</gene>
<evidence type="ECO:0000313" key="4">
    <source>
        <dbReference type="EMBL" id="KFD56695.1"/>
    </source>
</evidence>
<organism evidence="4 5">
    <name type="scientific">Trichuris suis</name>
    <name type="common">pig whipworm</name>
    <dbReference type="NCBI Taxonomy" id="68888"/>
    <lineage>
        <taxon>Eukaryota</taxon>
        <taxon>Metazoa</taxon>
        <taxon>Ecdysozoa</taxon>
        <taxon>Nematoda</taxon>
        <taxon>Enoplea</taxon>
        <taxon>Dorylaimia</taxon>
        <taxon>Trichinellida</taxon>
        <taxon>Trichuridae</taxon>
        <taxon>Trichuris</taxon>
    </lineage>
</organism>
<dbReference type="MEROPS" id="I17.003"/>
<keyword evidence="1" id="KW-0812">Transmembrane</keyword>
<reference evidence="4 5" key="1">
    <citation type="journal article" date="2014" name="Nat. Genet.">
        <title>Genome and transcriptome of the porcine whipworm Trichuris suis.</title>
        <authorList>
            <person name="Jex A.R."/>
            <person name="Nejsum P."/>
            <person name="Schwarz E.M."/>
            <person name="Hu L."/>
            <person name="Young N.D."/>
            <person name="Hall R.S."/>
            <person name="Korhonen P.K."/>
            <person name="Liao S."/>
            <person name="Thamsborg S."/>
            <person name="Xia J."/>
            <person name="Xu P."/>
            <person name="Wang S."/>
            <person name="Scheerlinck J.P."/>
            <person name="Hofmann A."/>
            <person name="Sternberg P.W."/>
            <person name="Wang J."/>
            <person name="Gasser R.B."/>
        </authorList>
    </citation>
    <scope>NUCLEOTIDE SEQUENCE [LARGE SCALE GENOMIC DNA]</scope>
    <source>
        <strain evidence="4">DCEP-RM93M</strain>
    </source>
</reference>
<evidence type="ECO:0000256" key="2">
    <source>
        <dbReference type="SAM" id="SignalP"/>
    </source>
</evidence>
<keyword evidence="2" id="KW-0732">Signal</keyword>
<dbReference type="GO" id="GO:0005576">
    <property type="term" value="C:extracellular region"/>
    <property type="evidence" value="ECO:0007669"/>
    <property type="project" value="InterPro"/>
</dbReference>
<dbReference type="Pfam" id="PF00095">
    <property type="entry name" value="WAP"/>
    <property type="match status" value="1"/>
</dbReference>
<protein>
    <recommendedName>
        <fullName evidence="3">WAP domain-containing protein</fullName>
    </recommendedName>
</protein>
<keyword evidence="5" id="KW-1185">Reference proteome</keyword>
<proteinExistence type="predicted"/>
<evidence type="ECO:0000256" key="1">
    <source>
        <dbReference type="SAM" id="Phobius"/>
    </source>
</evidence>
<feature type="transmembrane region" description="Helical" evidence="1">
    <location>
        <begin position="94"/>
        <end position="116"/>
    </location>
</feature>
<feature type="signal peptide" evidence="2">
    <location>
        <begin position="1"/>
        <end position="23"/>
    </location>
</feature>
<dbReference type="InterPro" id="IPR008197">
    <property type="entry name" value="WAP_dom"/>
</dbReference>
<name>A0A085MHJ9_9BILA</name>
<dbReference type="AlphaFoldDB" id="A0A085MHJ9"/>